<dbReference type="InterPro" id="IPR002575">
    <property type="entry name" value="Aminoglycoside_PTrfase"/>
</dbReference>
<accession>A0A916ZTD8</accession>
<feature type="domain" description="Aminoglycoside phosphotransferase" evidence="1">
    <location>
        <begin position="21"/>
        <end position="246"/>
    </location>
</feature>
<evidence type="ECO:0000313" key="3">
    <source>
        <dbReference type="Proteomes" id="UP000635071"/>
    </source>
</evidence>
<evidence type="ECO:0000259" key="1">
    <source>
        <dbReference type="Pfam" id="PF01636"/>
    </source>
</evidence>
<name>A0A916ZTD8_9SPHN</name>
<dbReference type="Gene3D" id="3.90.1200.10">
    <property type="match status" value="1"/>
</dbReference>
<evidence type="ECO:0000313" key="2">
    <source>
        <dbReference type="EMBL" id="GGE10674.1"/>
    </source>
</evidence>
<keyword evidence="3" id="KW-1185">Reference proteome</keyword>
<reference evidence="2" key="1">
    <citation type="journal article" date="2014" name="Int. J. Syst. Evol. Microbiol.">
        <title>Complete genome sequence of Corynebacterium casei LMG S-19264T (=DSM 44701T), isolated from a smear-ripened cheese.</title>
        <authorList>
            <consortium name="US DOE Joint Genome Institute (JGI-PGF)"/>
            <person name="Walter F."/>
            <person name="Albersmeier A."/>
            <person name="Kalinowski J."/>
            <person name="Ruckert C."/>
        </authorList>
    </citation>
    <scope>NUCLEOTIDE SEQUENCE</scope>
    <source>
        <strain evidence="2">CGMCC 1.15519</strain>
    </source>
</reference>
<dbReference type="EMBL" id="BMJM01000005">
    <property type="protein sequence ID" value="GGE10674.1"/>
    <property type="molecule type" value="Genomic_DNA"/>
</dbReference>
<comment type="caution">
    <text evidence="2">The sequence shown here is derived from an EMBL/GenBank/DDBJ whole genome shotgun (WGS) entry which is preliminary data.</text>
</comment>
<dbReference type="Proteomes" id="UP000635071">
    <property type="component" value="Unassembled WGS sequence"/>
</dbReference>
<organism evidence="2 3">
    <name type="scientific">Sandarakinorhabdus glacialis</name>
    <dbReference type="NCBI Taxonomy" id="1614636"/>
    <lineage>
        <taxon>Bacteria</taxon>
        <taxon>Pseudomonadati</taxon>
        <taxon>Pseudomonadota</taxon>
        <taxon>Alphaproteobacteria</taxon>
        <taxon>Sphingomonadales</taxon>
        <taxon>Sphingosinicellaceae</taxon>
        <taxon>Sandarakinorhabdus</taxon>
    </lineage>
</organism>
<dbReference type="Gene3D" id="3.30.200.20">
    <property type="entry name" value="Phosphorylase Kinase, domain 1"/>
    <property type="match status" value="1"/>
</dbReference>
<dbReference type="Pfam" id="PF01636">
    <property type="entry name" value="APH"/>
    <property type="match status" value="1"/>
</dbReference>
<reference evidence="2" key="2">
    <citation type="submission" date="2020-09" db="EMBL/GenBank/DDBJ databases">
        <authorList>
            <person name="Sun Q."/>
            <person name="Zhou Y."/>
        </authorList>
    </citation>
    <scope>NUCLEOTIDE SEQUENCE</scope>
    <source>
        <strain evidence="2">CGMCC 1.15519</strain>
    </source>
</reference>
<dbReference type="RefSeq" id="WP_188762457.1">
    <property type="nucleotide sequence ID" value="NZ_BMJM01000005.1"/>
</dbReference>
<protein>
    <submittedName>
        <fullName evidence="2">Aminoglycoside phosphotransferase</fullName>
    </submittedName>
</protein>
<dbReference type="AlphaFoldDB" id="A0A916ZTD8"/>
<gene>
    <name evidence="2" type="ORF">GCM10011529_16310</name>
</gene>
<sequence length="324" mass="35364">MIPPVTAPDFLARNGWGGARIAPLAGDASFRRYFRVHGDAGTAVLMDAPPEKEDSRPFLAIGKQLDSLGFSAPQPLAVDLEQGLILLEDFGDDRVGPVLSQSPERERAVYETAVDILAALHVHPAGDVSPYSKPELLREARLFPDWYLPAVGVTEAAGYDAAWQPLWAPVLDASPVLTLRDYHADNLMIIDRPGLRGLGLLDYQDALAGHPAYDLASLLQDIRRVVSPELEATMIERYLAARPGVDAVNFRTAYDILGAQRNIKILGVFTRLYVRDGKAAYPAFHPRLWELVTRNLAQPALAPVADWFAANVPAAARFGVKVTA</sequence>
<dbReference type="InterPro" id="IPR011009">
    <property type="entry name" value="Kinase-like_dom_sf"/>
</dbReference>
<dbReference type="SUPFAM" id="SSF56112">
    <property type="entry name" value="Protein kinase-like (PK-like)"/>
    <property type="match status" value="1"/>
</dbReference>
<proteinExistence type="predicted"/>